<organism evidence="2">
    <name type="scientific">bioreactor metagenome</name>
    <dbReference type="NCBI Taxonomy" id="1076179"/>
    <lineage>
        <taxon>unclassified sequences</taxon>
        <taxon>metagenomes</taxon>
        <taxon>ecological metagenomes</taxon>
    </lineage>
</organism>
<evidence type="ECO:0000313" key="2">
    <source>
        <dbReference type="EMBL" id="MPN54803.1"/>
    </source>
</evidence>
<proteinExistence type="predicted"/>
<dbReference type="EMBL" id="VSSQ01123383">
    <property type="protein sequence ID" value="MPN54803.1"/>
    <property type="molecule type" value="Genomic_DNA"/>
</dbReference>
<protein>
    <submittedName>
        <fullName evidence="2">Uncharacterized protein</fullName>
    </submittedName>
</protein>
<sequence length="161" mass="17577">MRKQRDGDDGVEVRLEAQRPGHVYREAEKLGCSGAHRTKQQLAGHVGGIGRWKRACPVPGHAEIDEADHHEQRPDACEALDGEVRHVATRAVAVLRGQIHDEAADHEKQVHPQRAVGEVFPGDVLVLRLRESPSGMCDDDENGGNAAQGLQPVDGCPLARW</sequence>
<dbReference type="AlphaFoldDB" id="A0A645J5R6"/>
<feature type="region of interest" description="Disordered" evidence="1">
    <location>
        <begin position="141"/>
        <end position="161"/>
    </location>
</feature>
<name>A0A645J5R6_9ZZZZ</name>
<gene>
    <name evidence="2" type="ORF">SDC9_202480</name>
</gene>
<evidence type="ECO:0000256" key="1">
    <source>
        <dbReference type="SAM" id="MobiDB-lite"/>
    </source>
</evidence>
<reference evidence="2" key="1">
    <citation type="submission" date="2019-08" db="EMBL/GenBank/DDBJ databases">
        <authorList>
            <person name="Kucharzyk K."/>
            <person name="Murdoch R.W."/>
            <person name="Higgins S."/>
            <person name="Loffler F."/>
        </authorList>
    </citation>
    <scope>NUCLEOTIDE SEQUENCE</scope>
</reference>
<comment type="caution">
    <text evidence="2">The sequence shown here is derived from an EMBL/GenBank/DDBJ whole genome shotgun (WGS) entry which is preliminary data.</text>
</comment>
<accession>A0A645J5R6</accession>